<dbReference type="Proteomes" id="UP000190150">
    <property type="component" value="Unassembled WGS sequence"/>
</dbReference>
<dbReference type="InterPro" id="IPR002549">
    <property type="entry name" value="AI-2E-like"/>
</dbReference>
<dbReference type="OrthoDB" id="9793390at2"/>
<evidence type="ECO:0000256" key="2">
    <source>
        <dbReference type="ARBA" id="ARBA00009773"/>
    </source>
</evidence>
<name>A0A1T5ASI2_9SPHI</name>
<reference evidence="10" key="1">
    <citation type="submission" date="2017-02" db="EMBL/GenBank/DDBJ databases">
        <authorList>
            <person name="Varghese N."/>
            <person name="Submissions S."/>
        </authorList>
    </citation>
    <scope>NUCLEOTIDE SEQUENCE [LARGE SCALE GENOMIC DNA]</scope>
    <source>
        <strain evidence="10">DSM 24091</strain>
    </source>
</reference>
<evidence type="ECO:0000256" key="6">
    <source>
        <dbReference type="ARBA" id="ARBA00022989"/>
    </source>
</evidence>
<accession>A0A1T5ASI2</accession>
<evidence type="ECO:0000313" key="10">
    <source>
        <dbReference type="Proteomes" id="UP000190150"/>
    </source>
</evidence>
<comment type="subcellular location">
    <subcellularLocation>
        <location evidence="1">Cell membrane</location>
        <topology evidence="1">Multi-pass membrane protein</topology>
    </subcellularLocation>
</comment>
<dbReference type="RefSeq" id="WP_079640488.1">
    <property type="nucleotide sequence ID" value="NZ_FUZF01000001.1"/>
</dbReference>
<keyword evidence="5 8" id="KW-0812">Transmembrane</keyword>
<organism evidence="9 10">
    <name type="scientific">Sphingobacterium nematocida</name>
    <dbReference type="NCBI Taxonomy" id="1513896"/>
    <lineage>
        <taxon>Bacteria</taxon>
        <taxon>Pseudomonadati</taxon>
        <taxon>Bacteroidota</taxon>
        <taxon>Sphingobacteriia</taxon>
        <taxon>Sphingobacteriales</taxon>
        <taxon>Sphingobacteriaceae</taxon>
        <taxon>Sphingobacterium</taxon>
    </lineage>
</organism>
<evidence type="ECO:0000256" key="1">
    <source>
        <dbReference type="ARBA" id="ARBA00004651"/>
    </source>
</evidence>
<evidence type="ECO:0000313" key="9">
    <source>
        <dbReference type="EMBL" id="SKB37855.1"/>
    </source>
</evidence>
<keyword evidence="6 8" id="KW-1133">Transmembrane helix</keyword>
<evidence type="ECO:0000256" key="3">
    <source>
        <dbReference type="ARBA" id="ARBA00022448"/>
    </source>
</evidence>
<evidence type="ECO:0000256" key="8">
    <source>
        <dbReference type="SAM" id="Phobius"/>
    </source>
</evidence>
<feature type="transmembrane region" description="Helical" evidence="8">
    <location>
        <begin position="260"/>
        <end position="278"/>
    </location>
</feature>
<dbReference type="GO" id="GO:0005886">
    <property type="term" value="C:plasma membrane"/>
    <property type="evidence" value="ECO:0007669"/>
    <property type="project" value="UniProtKB-SubCell"/>
</dbReference>
<dbReference type="EMBL" id="FUZF01000001">
    <property type="protein sequence ID" value="SKB37855.1"/>
    <property type="molecule type" value="Genomic_DNA"/>
</dbReference>
<feature type="transmembrane region" description="Helical" evidence="8">
    <location>
        <begin position="12"/>
        <end position="42"/>
    </location>
</feature>
<feature type="transmembrane region" description="Helical" evidence="8">
    <location>
        <begin position="290"/>
        <end position="318"/>
    </location>
</feature>
<dbReference type="PANTHER" id="PTHR21716:SF53">
    <property type="entry name" value="PERMEASE PERM-RELATED"/>
    <property type="match status" value="1"/>
</dbReference>
<feature type="transmembrane region" description="Helical" evidence="8">
    <location>
        <begin position="54"/>
        <end position="78"/>
    </location>
</feature>
<evidence type="ECO:0000256" key="5">
    <source>
        <dbReference type="ARBA" id="ARBA00022692"/>
    </source>
</evidence>
<keyword evidence="4" id="KW-1003">Cell membrane</keyword>
<dbReference type="GO" id="GO:0055085">
    <property type="term" value="P:transmembrane transport"/>
    <property type="evidence" value="ECO:0007669"/>
    <property type="project" value="TreeGrafter"/>
</dbReference>
<protein>
    <submittedName>
        <fullName evidence="9">Predicted PurR-regulated permease PerM</fullName>
    </submittedName>
</protein>
<dbReference type="AlphaFoldDB" id="A0A1T5ASI2"/>
<dbReference type="PANTHER" id="PTHR21716">
    <property type="entry name" value="TRANSMEMBRANE PROTEIN"/>
    <property type="match status" value="1"/>
</dbReference>
<sequence>MTKSLSKELQIGLLIVLILVILYFGKGILAPLVISAILAMLFVNPARKLEAKGLPRWASALIAVCLILLLFAGLGFLLNWQLQSFSEQLGDMKNNLNQTVSKIQSWIQDKLNLDRSQQKAIVNEQMKSGTGDTGLSLASAFFGILINFILIMVYTYLILFHRTRLKNYLIKITKSEHRDRTRDIVDSASTVAASYMTGLAKMILTLWVLYGIGFTVLGIENALFFAIICGLLELVPFIGNLTGTTLTLLGVMAQGGSINIIIGVLVVYALVQFIQTYLLEPLIVGNQVNINPLFTIFFLVLAEFLWGIPGMIVAIPIAGMIKILCDRIPSLQAFGYLIGSDK</sequence>
<proteinExistence type="inferred from homology"/>
<comment type="similarity">
    <text evidence="2">Belongs to the autoinducer-2 exporter (AI-2E) (TC 2.A.86) family.</text>
</comment>
<dbReference type="Pfam" id="PF01594">
    <property type="entry name" value="AI-2E_transport"/>
    <property type="match status" value="1"/>
</dbReference>
<evidence type="ECO:0000256" key="4">
    <source>
        <dbReference type="ARBA" id="ARBA00022475"/>
    </source>
</evidence>
<gene>
    <name evidence="9" type="ORF">SAMN05660841_00126</name>
</gene>
<feature type="transmembrane region" description="Helical" evidence="8">
    <location>
        <begin position="135"/>
        <end position="159"/>
    </location>
</feature>
<keyword evidence="10" id="KW-1185">Reference proteome</keyword>
<dbReference type="STRING" id="1513896.SAMN05660841_00126"/>
<keyword evidence="3" id="KW-0813">Transport</keyword>
<keyword evidence="7 8" id="KW-0472">Membrane</keyword>
<evidence type="ECO:0000256" key="7">
    <source>
        <dbReference type="ARBA" id="ARBA00023136"/>
    </source>
</evidence>